<sequence length="206" mass="21554">MAITDKDTDKGTKSGPSMTNISIGLVVILVLLALIVGANSSGPSAFSSPDPLAASNPTKVTVPSISAESSLVPTGLQENGSLEVPPVDQPMQASWFDQSPTPGEMGPSIILGHVNGGGQPGIFNKLDEVVAGAQVFVDRADGQRAVFEVSRVETIPKDSFPTDAVYNDTANPQLRLITCGGSFDRNSGHYLANVIVYADFVEVQRV</sequence>
<dbReference type="Proteomes" id="UP001300763">
    <property type="component" value="Unassembled WGS sequence"/>
</dbReference>
<evidence type="ECO:0000313" key="3">
    <source>
        <dbReference type="EMBL" id="MDD7968723.1"/>
    </source>
</evidence>
<keyword evidence="4" id="KW-1185">Reference proteome</keyword>
<dbReference type="Gene3D" id="2.40.260.10">
    <property type="entry name" value="Sortase"/>
    <property type="match status" value="1"/>
</dbReference>
<dbReference type="InterPro" id="IPR023365">
    <property type="entry name" value="Sortase_dom-sf"/>
</dbReference>
<evidence type="ECO:0000256" key="1">
    <source>
        <dbReference type="ARBA" id="ARBA00022801"/>
    </source>
</evidence>
<dbReference type="InterPro" id="IPR005754">
    <property type="entry name" value="Sortase"/>
</dbReference>
<organism evidence="3 4">
    <name type="scientific">Actinomycetospora lemnae</name>
    <dbReference type="NCBI Taxonomy" id="3019891"/>
    <lineage>
        <taxon>Bacteria</taxon>
        <taxon>Bacillati</taxon>
        <taxon>Actinomycetota</taxon>
        <taxon>Actinomycetes</taxon>
        <taxon>Pseudonocardiales</taxon>
        <taxon>Pseudonocardiaceae</taxon>
        <taxon>Actinomycetospora</taxon>
    </lineage>
</organism>
<dbReference type="Pfam" id="PF04203">
    <property type="entry name" value="Sortase"/>
    <property type="match status" value="1"/>
</dbReference>
<keyword evidence="1" id="KW-0378">Hydrolase</keyword>
<accession>A0ABT5T0S4</accession>
<dbReference type="InterPro" id="IPR042001">
    <property type="entry name" value="Sortase_F"/>
</dbReference>
<dbReference type="RefSeq" id="WP_274203257.1">
    <property type="nucleotide sequence ID" value="NZ_JAQZAO010000015.1"/>
</dbReference>
<gene>
    <name evidence="3" type="ORF">PGB27_25530</name>
</gene>
<keyword evidence="2" id="KW-0812">Transmembrane</keyword>
<name>A0ABT5T0S4_9PSEU</name>
<feature type="transmembrane region" description="Helical" evidence="2">
    <location>
        <begin position="21"/>
        <end position="38"/>
    </location>
</feature>
<protein>
    <submittedName>
        <fullName evidence="3">Class F sortase</fullName>
    </submittedName>
</protein>
<keyword evidence="2" id="KW-1133">Transmembrane helix</keyword>
<proteinExistence type="predicted"/>
<evidence type="ECO:0000256" key="2">
    <source>
        <dbReference type="SAM" id="Phobius"/>
    </source>
</evidence>
<dbReference type="CDD" id="cd05829">
    <property type="entry name" value="Sortase_F"/>
    <property type="match status" value="1"/>
</dbReference>
<dbReference type="NCBIfam" id="NF033748">
    <property type="entry name" value="class_F_sortase"/>
    <property type="match status" value="1"/>
</dbReference>
<reference evidence="3 4" key="1">
    <citation type="submission" date="2023-02" db="EMBL/GenBank/DDBJ databases">
        <title>Genome sequencing required for Actinomycetospora new species description.</title>
        <authorList>
            <person name="Saimee Y."/>
            <person name="Duangmal K."/>
        </authorList>
    </citation>
    <scope>NUCLEOTIDE SEQUENCE [LARGE SCALE GENOMIC DNA]</scope>
    <source>
        <strain evidence="3 4">DW7H6</strain>
    </source>
</reference>
<evidence type="ECO:0000313" key="4">
    <source>
        <dbReference type="Proteomes" id="UP001300763"/>
    </source>
</evidence>
<dbReference type="EMBL" id="JAQZAO010000015">
    <property type="protein sequence ID" value="MDD7968723.1"/>
    <property type="molecule type" value="Genomic_DNA"/>
</dbReference>
<dbReference type="SUPFAM" id="SSF63817">
    <property type="entry name" value="Sortase"/>
    <property type="match status" value="1"/>
</dbReference>
<keyword evidence="2" id="KW-0472">Membrane</keyword>
<comment type="caution">
    <text evidence="3">The sequence shown here is derived from an EMBL/GenBank/DDBJ whole genome shotgun (WGS) entry which is preliminary data.</text>
</comment>